<dbReference type="EMBL" id="JACCBA010000001">
    <property type="protein sequence ID" value="NYD50608.1"/>
    <property type="molecule type" value="Genomic_DNA"/>
</dbReference>
<sequence length="57" mass="6406">MSAQTHTTTPVGLYGLEIFGALFCGRSLRLHVCVKRRRVSCRPCGRGGVRDRFRLRG</sequence>
<dbReference type="RefSeq" id="WP_179847138.1">
    <property type="nucleotide sequence ID" value="NZ_JACCBA010000001.1"/>
</dbReference>
<keyword evidence="2" id="KW-1185">Reference proteome</keyword>
<dbReference type="AlphaFoldDB" id="A0A7Y9EMN8"/>
<reference evidence="1 2" key="1">
    <citation type="submission" date="2020-07" db="EMBL/GenBank/DDBJ databases">
        <title>Sequencing the genomes of 1000 actinobacteria strains.</title>
        <authorList>
            <person name="Klenk H.-P."/>
        </authorList>
    </citation>
    <scope>NUCLEOTIDE SEQUENCE [LARGE SCALE GENOMIC DNA]</scope>
    <source>
        <strain evidence="1 2">DSM 40398</strain>
    </source>
</reference>
<evidence type="ECO:0000313" key="2">
    <source>
        <dbReference type="Proteomes" id="UP000529783"/>
    </source>
</evidence>
<organism evidence="1 2">
    <name type="scientific">Actinomadura luteofluorescens</name>
    <dbReference type="NCBI Taxonomy" id="46163"/>
    <lineage>
        <taxon>Bacteria</taxon>
        <taxon>Bacillati</taxon>
        <taxon>Actinomycetota</taxon>
        <taxon>Actinomycetes</taxon>
        <taxon>Streptosporangiales</taxon>
        <taxon>Thermomonosporaceae</taxon>
        <taxon>Actinomadura</taxon>
    </lineage>
</organism>
<gene>
    <name evidence="1" type="ORF">BJY14_006591</name>
</gene>
<dbReference type="Proteomes" id="UP000529783">
    <property type="component" value="Unassembled WGS sequence"/>
</dbReference>
<evidence type="ECO:0000313" key="1">
    <source>
        <dbReference type="EMBL" id="NYD50608.1"/>
    </source>
</evidence>
<comment type="caution">
    <text evidence="1">The sequence shown here is derived from an EMBL/GenBank/DDBJ whole genome shotgun (WGS) entry which is preliminary data.</text>
</comment>
<protein>
    <submittedName>
        <fullName evidence="1">Uncharacterized protein</fullName>
    </submittedName>
</protein>
<accession>A0A7Y9EMN8</accession>
<name>A0A7Y9EMN8_9ACTN</name>
<proteinExistence type="predicted"/>